<dbReference type="HOGENOM" id="CLU_026660_2_0_1"/>
<dbReference type="RefSeq" id="XP_009651353.1">
    <property type="nucleotide sequence ID" value="XM_009653058.1"/>
</dbReference>
<dbReference type="eggNOG" id="ENOG502SE9E">
    <property type="taxonomic scope" value="Eukaryota"/>
</dbReference>
<dbReference type="AlphaFoldDB" id="G2WXS3"/>
<protein>
    <submittedName>
        <fullName evidence="2">Uncharacterized protein</fullName>
    </submittedName>
</protein>
<reference evidence="2 3" key="1">
    <citation type="submission" date="2008-03" db="EMBL/GenBank/DDBJ databases">
        <title>The Genome Sequence of Verticillium dahliae VdLs.17.</title>
        <authorList>
            <consortium name="The Broad Institute Genome Sequencing Platform"/>
            <person name="Ma L.-J.J."/>
            <person name="Klosterman S.J."/>
            <person name="Subbarao K."/>
            <person name="Dobinson K."/>
            <person name="Veronese P."/>
            <person name="Kang S."/>
            <person name="Gold S.E."/>
            <person name="Young S."/>
            <person name="Jaffe D."/>
            <person name="Gnerre S."/>
            <person name="Berlin A."/>
            <person name="Heiman D."/>
            <person name="Hepburn T."/>
            <person name="Sykes S."/>
            <person name="Alvarado L."/>
            <person name="Kodira C.D."/>
            <person name="Lander E."/>
            <person name="Galagan J."/>
            <person name="Nusbaum C."/>
            <person name="Birren B."/>
        </authorList>
    </citation>
    <scope>NUCLEOTIDE SEQUENCE [LARGE SCALE GENOMIC DNA]</scope>
    <source>
        <strain evidence="3">VdLs.17 / ATCC MYA-4575 / FGSC 10137</strain>
    </source>
</reference>
<dbReference type="OMA" id="NASCACL"/>
<feature type="compositionally biased region" description="Polar residues" evidence="1">
    <location>
        <begin position="43"/>
        <end position="54"/>
    </location>
</feature>
<evidence type="ECO:0000313" key="3">
    <source>
        <dbReference type="Proteomes" id="UP000001611"/>
    </source>
</evidence>
<feature type="region of interest" description="Disordered" evidence="1">
    <location>
        <begin position="20"/>
        <end position="72"/>
    </location>
</feature>
<name>G2WXS3_VERDV</name>
<proteinExistence type="predicted"/>
<evidence type="ECO:0000256" key="1">
    <source>
        <dbReference type="SAM" id="MobiDB-lite"/>
    </source>
</evidence>
<dbReference type="GeneID" id="20703868"/>
<evidence type="ECO:0000313" key="2">
    <source>
        <dbReference type="EMBL" id="EGY20881.1"/>
    </source>
</evidence>
<keyword evidence="3" id="KW-1185">Reference proteome</keyword>
<accession>G2WXS3</accession>
<dbReference type="EMBL" id="DS572698">
    <property type="protein sequence ID" value="EGY20881.1"/>
    <property type="molecule type" value="Genomic_DNA"/>
</dbReference>
<dbReference type="KEGG" id="vda:VDAG_02405"/>
<sequence length="329" mass="36290">MSARPRPLSHSLDDEFQEFERIEKAEPLPLGRPKRPRLDFTTPGPTGSDASQKTIPAPGSRDRTLSPPLGPSGQFPMCDALTFGPGDTGAETFPDNILDENRTTGTPPPSVWIPQARDTPSTALAGLLLGRPCACLATLYLILDELQQATELQFPSGLTLLRGWWEKIMAPLQCAICPQRYVTSVQNTQLISTVLISMTTNYRAILEAIDAETERSTQHSETKTWTLVQPASDAAGAGFSCQTVGYFVLDINPAEWRALARKTVKAEIFGVVDNKSRLYFLSLVDELEARQVRWHASPHCPDIPKACIHGPEKTPFCVLHCREARRQAK</sequence>
<dbReference type="InParanoid" id="G2WXS3"/>
<organism evidence="2 3">
    <name type="scientific">Verticillium dahliae (strain VdLs.17 / ATCC MYA-4575 / FGSC 10137)</name>
    <name type="common">Verticillium wilt</name>
    <dbReference type="NCBI Taxonomy" id="498257"/>
    <lineage>
        <taxon>Eukaryota</taxon>
        <taxon>Fungi</taxon>
        <taxon>Dikarya</taxon>
        <taxon>Ascomycota</taxon>
        <taxon>Pezizomycotina</taxon>
        <taxon>Sordariomycetes</taxon>
        <taxon>Hypocreomycetidae</taxon>
        <taxon>Glomerellales</taxon>
        <taxon>Plectosphaerellaceae</taxon>
        <taxon>Verticillium</taxon>
    </lineage>
</organism>
<dbReference type="Proteomes" id="UP000001611">
    <property type="component" value="Chromosome 3"/>
</dbReference>
<gene>
    <name evidence="2" type="ORF">VDAG_02405</name>
</gene>